<evidence type="ECO:0000313" key="2">
    <source>
        <dbReference type="Proteomes" id="UP000032142"/>
    </source>
</evidence>
<dbReference type="OMA" id="KWIVAWT"/>
<gene>
    <name evidence="1" type="ORF">F383_25989</name>
</gene>
<protein>
    <submittedName>
        <fullName evidence="1">Chaperone htpG</fullName>
    </submittedName>
</protein>
<dbReference type="KEGG" id="gab:108452322"/>
<proteinExistence type="predicted"/>
<organism evidence="1 2">
    <name type="scientific">Gossypium arboreum</name>
    <name type="common">Tree cotton</name>
    <name type="synonym">Gossypium nanking</name>
    <dbReference type="NCBI Taxonomy" id="29729"/>
    <lineage>
        <taxon>Eukaryota</taxon>
        <taxon>Viridiplantae</taxon>
        <taxon>Streptophyta</taxon>
        <taxon>Embryophyta</taxon>
        <taxon>Tracheophyta</taxon>
        <taxon>Spermatophyta</taxon>
        <taxon>Magnoliopsida</taxon>
        <taxon>eudicotyledons</taxon>
        <taxon>Gunneridae</taxon>
        <taxon>Pentapetalae</taxon>
        <taxon>rosids</taxon>
        <taxon>malvids</taxon>
        <taxon>Malvales</taxon>
        <taxon>Malvaceae</taxon>
        <taxon>Malvoideae</taxon>
        <taxon>Gossypium</taxon>
    </lineage>
</organism>
<dbReference type="EMBL" id="KN415112">
    <property type="protein sequence ID" value="KHG20196.1"/>
    <property type="molecule type" value="Genomic_DNA"/>
</dbReference>
<dbReference type="AlphaFoldDB" id="A0A0B0P9Z3"/>
<sequence>MATLTQCTLWNGTESSANLEFSIYEGAKEDITMTTLSSFEQSINSMAGGLVYNIGTKIKWIVAWTNDGKVCTTIKKCDESVTWSKIITQLQPHDSTHAFQGYTSKVNVEMNTNGSLTLEAKLLV</sequence>
<name>A0A0B0P9Z3_GOSAR</name>
<accession>A0A0B0P9Z3</accession>
<keyword evidence="2" id="KW-1185">Reference proteome</keyword>
<reference evidence="2" key="1">
    <citation type="submission" date="2014-09" db="EMBL/GenBank/DDBJ databases">
        <authorList>
            <person name="Mudge J."/>
            <person name="Ramaraj T."/>
            <person name="Lindquist I.E."/>
            <person name="Bharti A.K."/>
            <person name="Sundararajan A."/>
            <person name="Cameron C.T."/>
            <person name="Woodward J.E."/>
            <person name="May G.D."/>
            <person name="Brubaker C."/>
            <person name="Broadhvest J."/>
            <person name="Wilkins T.A."/>
        </authorList>
    </citation>
    <scope>NUCLEOTIDE SEQUENCE</scope>
    <source>
        <strain evidence="2">cv. AKA8401</strain>
    </source>
</reference>
<dbReference type="OrthoDB" id="934524at2759"/>
<dbReference type="Proteomes" id="UP000032142">
    <property type="component" value="Unassembled WGS sequence"/>
</dbReference>
<evidence type="ECO:0000313" key="1">
    <source>
        <dbReference type="EMBL" id="KHG20196.1"/>
    </source>
</evidence>